<evidence type="ECO:0000313" key="2">
    <source>
        <dbReference type="EMBL" id="ETA81455.1"/>
    </source>
</evidence>
<dbReference type="GO" id="GO:0005524">
    <property type="term" value="F:ATP binding"/>
    <property type="evidence" value="ECO:0007669"/>
    <property type="project" value="InterPro"/>
</dbReference>
<dbReference type="Gene3D" id="3.40.50.300">
    <property type="entry name" value="P-loop containing nucleotide triphosphate hydrolases"/>
    <property type="match status" value="1"/>
</dbReference>
<comment type="caution">
    <text evidence="2">The sequence shown here is derived from an EMBL/GenBank/DDBJ whole genome shotgun (WGS) entry which is preliminary data.</text>
</comment>
<reference evidence="2 3" key="1">
    <citation type="journal article" date="2014" name="Genome Announc.">
        <title>Genome Sequence of Youngiibacter fragilis, the Type Strain of the Genus Youngiibacter.</title>
        <authorList>
            <person name="Wawrik C.B."/>
            <person name="Callaghan A.V."/>
            <person name="Stamps B.W."/>
            <person name="Wawrik B."/>
        </authorList>
    </citation>
    <scope>NUCLEOTIDE SEQUENCE [LARGE SCALE GENOMIC DNA]</scope>
    <source>
        <strain evidence="2 3">232.1</strain>
    </source>
</reference>
<dbReference type="EMBL" id="AXUN02000113">
    <property type="protein sequence ID" value="ETA81455.1"/>
    <property type="molecule type" value="Genomic_DNA"/>
</dbReference>
<protein>
    <recommendedName>
        <fullName evidence="1">Magnesium chelatase ChlI-like catalytic domain-containing protein</fullName>
    </recommendedName>
</protein>
<gene>
    <name evidence="2" type="ORF">T472_0206520</name>
</gene>
<organism evidence="2 3">
    <name type="scientific">Youngiibacter fragilis 232.1</name>
    <dbReference type="NCBI Taxonomy" id="994573"/>
    <lineage>
        <taxon>Bacteria</taxon>
        <taxon>Bacillati</taxon>
        <taxon>Bacillota</taxon>
        <taxon>Clostridia</taxon>
        <taxon>Eubacteriales</taxon>
        <taxon>Clostridiaceae</taxon>
        <taxon>Youngiibacter</taxon>
    </lineage>
</organism>
<dbReference type="AlphaFoldDB" id="V7I5D3"/>
<dbReference type="Pfam" id="PF01078">
    <property type="entry name" value="Mg_chelatase"/>
    <property type="match status" value="1"/>
</dbReference>
<keyword evidence="3" id="KW-1185">Reference proteome</keyword>
<accession>V7I5D3</accession>
<evidence type="ECO:0000259" key="1">
    <source>
        <dbReference type="Pfam" id="PF01078"/>
    </source>
</evidence>
<dbReference type="InterPro" id="IPR000523">
    <property type="entry name" value="Mg_chelatse_chII-like_cat_dom"/>
</dbReference>
<dbReference type="eggNOG" id="COG0455">
    <property type="taxonomic scope" value="Bacteria"/>
</dbReference>
<proteinExistence type="predicted"/>
<dbReference type="STRING" id="994573.T472_0206520"/>
<dbReference type="InterPro" id="IPR027417">
    <property type="entry name" value="P-loop_NTPase"/>
</dbReference>
<sequence length="231" mass="26381">MDRILNIDITGKHNFLFVGEAGSGKSEVAINFARYLLEMDDKPVHFFDMDMTKPLFRSRDVMNEIESLGIIFHHQEQFYDAPTLVGGVTRLLKDENCHVVMDIGGNDVGASAIGGFAPKVNNDYTEVYYVLNPYRPWSDNLDHIDGTLSAILRISHIKLEKVKMISNPNIGLTTDAAEVMEGNRRMAEMVGPYKDIEFLCVRKELYEQVKSRSNVPVFPIHLYLTYEWNKM</sequence>
<dbReference type="OrthoDB" id="9779501at2"/>
<dbReference type="RefSeq" id="WP_023386051.1">
    <property type="nucleotide sequence ID" value="NZ_AXUN02000113.1"/>
</dbReference>
<feature type="domain" description="Magnesium chelatase ChlI-like catalytic" evidence="1">
    <location>
        <begin position="3"/>
        <end position="42"/>
    </location>
</feature>
<dbReference type="Proteomes" id="UP000017747">
    <property type="component" value="Unassembled WGS sequence"/>
</dbReference>
<dbReference type="SUPFAM" id="SSF52540">
    <property type="entry name" value="P-loop containing nucleoside triphosphate hydrolases"/>
    <property type="match status" value="1"/>
</dbReference>
<name>V7I5D3_9CLOT</name>
<evidence type="ECO:0000313" key="3">
    <source>
        <dbReference type="Proteomes" id="UP000017747"/>
    </source>
</evidence>